<name>A0AAQ3SLR3_PASNO</name>
<dbReference type="AlphaFoldDB" id="A0AAQ3SLR3"/>
<sequence>MDCMRYPPQSQTIALCSSPALPGPVNRARSALKISGLKFWGFQDVVKRAWATPLAAAHPVQALHLKLAATARQLRS</sequence>
<reference evidence="1 2" key="1">
    <citation type="submission" date="2024-02" db="EMBL/GenBank/DDBJ databases">
        <title>High-quality chromosome-scale genome assembly of Pensacola bahiagrass (Paspalum notatum Flugge var. saurae).</title>
        <authorList>
            <person name="Vega J.M."/>
            <person name="Podio M."/>
            <person name="Orjuela J."/>
            <person name="Siena L.A."/>
            <person name="Pessino S.C."/>
            <person name="Combes M.C."/>
            <person name="Mariac C."/>
            <person name="Albertini E."/>
            <person name="Pupilli F."/>
            <person name="Ortiz J.P.A."/>
            <person name="Leblanc O."/>
        </authorList>
    </citation>
    <scope>NUCLEOTIDE SEQUENCE [LARGE SCALE GENOMIC DNA]</scope>
    <source>
        <strain evidence="1">R1</strain>
        <tissue evidence="1">Leaf</tissue>
    </source>
</reference>
<organism evidence="1 2">
    <name type="scientific">Paspalum notatum var. saurae</name>
    <dbReference type="NCBI Taxonomy" id="547442"/>
    <lineage>
        <taxon>Eukaryota</taxon>
        <taxon>Viridiplantae</taxon>
        <taxon>Streptophyta</taxon>
        <taxon>Embryophyta</taxon>
        <taxon>Tracheophyta</taxon>
        <taxon>Spermatophyta</taxon>
        <taxon>Magnoliopsida</taxon>
        <taxon>Liliopsida</taxon>
        <taxon>Poales</taxon>
        <taxon>Poaceae</taxon>
        <taxon>PACMAD clade</taxon>
        <taxon>Panicoideae</taxon>
        <taxon>Andropogonodae</taxon>
        <taxon>Paspaleae</taxon>
        <taxon>Paspalinae</taxon>
        <taxon>Paspalum</taxon>
    </lineage>
</organism>
<proteinExistence type="predicted"/>
<protein>
    <submittedName>
        <fullName evidence="1">Uncharacterized protein</fullName>
    </submittedName>
</protein>
<dbReference type="EMBL" id="CP144745">
    <property type="protein sequence ID" value="WVZ54423.1"/>
    <property type="molecule type" value="Genomic_DNA"/>
</dbReference>
<evidence type="ECO:0000313" key="2">
    <source>
        <dbReference type="Proteomes" id="UP001341281"/>
    </source>
</evidence>
<accession>A0AAQ3SLR3</accession>
<keyword evidence="2" id="KW-1185">Reference proteome</keyword>
<gene>
    <name evidence="1" type="ORF">U9M48_005217</name>
</gene>
<dbReference type="Proteomes" id="UP001341281">
    <property type="component" value="Chromosome 01"/>
</dbReference>
<evidence type="ECO:0000313" key="1">
    <source>
        <dbReference type="EMBL" id="WVZ54423.1"/>
    </source>
</evidence>